<protein>
    <submittedName>
        <fullName evidence="1">Uncharacterized protein</fullName>
    </submittedName>
</protein>
<gene>
    <name evidence="1" type="ORF">ANN_20841</name>
</gene>
<keyword evidence="2" id="KW-1185">Reference proteome</keyword>
<sequence length="260" mass="30167">MADLYECGNEPQVPKMLKSQQTSKWADNRQATNFECTLTPCDLNCGFLLTNSDVYYANQDFQTSKWADNRQATNFECTLTPCDLNCGFLLTNSDVYYANQDFQTSKWADNRQATNFECTLTPCDLNCGFLLTNSDVYYANQDFQRCLYCQPHSVIQYYLNRDLAFITDISEQLNKLNCRLQGRDQNIVDMYDAVKYFVRDRAYLLVFRTKAIRVRKIHLRTCFETVHIPATTGVTVRIAYPDFELWSRISCGGRKSTRNP</sequence>
<dbReference type="Proteomes" id="UP001148838">
    <property type="component" value="Unassembled WGS sequence"/>
</dbReference>
<evidence type="ECO:0000313" key="2">
    <source>
        <dbReference type="Proteomes" id="UP001148838"/>
    </source>
</evidence>
<evidence type="ECO:0000313" key="1">
    <source>
        <dbReference type="EMBL" id="KAJ4432225.1"/>
    </source>
</evidence>
<organism evidence="1 2">
    <name type="scientific">Periplaneta americana</name>
    <name type="common">American cockroach</name>
    <name type="synonym">Blatta americana</name>
    <dbReference type="NCBI Taxonomy" id="6978"/>
    <lineage>
        <taxon>Eukaryota</taxon>
        <taxon>Metazoa</taxon>
        <taxon>Ecdysozoa</taxon>
        <taxon>Arthropoda</taxon>
        <taxon>Hexapoda</taxon>
        <taxon>Insecta</taxon>
        <taxon>Pterygota</taxon>
        <taxon>Neoptera</taxon>
        <taxon>Polyneoptera</taxon>
        <taxon>Dictyoptera</taxon>
        <taxon>Blattodea</taxon>
        <taxon>Blattoidea</taxon>
        <taxon>Blattidae</taxon>
        <taxon>Blattinae</taxon>
        <taxon>Periplaneta</taxon>
    </lineage>
</organism>
<proteinExistence type="predicted"/>
<name>A0ABQ8SEU6_PERAM</name>
<accession>A0ABQ8SEU6</accession>
<reference evidence="1 2" key="1">
    <citation type="journal article" date="2022" name="Allergy">
        <title>Genome assembly and annotation of Periplaneta americana reveal a comprehensive cockroach allergen profile.</title>
        <authorList>
            <person name="Wang L."/>
            <person name="Xiong Q."/>
            <person name="Saelim N."/>
            <person name="Wang L."/>
            <person name="Nong W."/>
            <person name="Wan A.T."/>
            <person name="Shi M."/>
            <person name="Liu X."/>
            <person name="Cao Q."/>
            <person name="Hui J.H.L."/>
            <person name="Sookrung N."/>
            <person name="Leung T.F."/>
            <person name="Tungtrongchitr A."/>
            <person name="Tsui S.K.W."/>
        </authorList>
    </citation>
    <scope>NUCLEOTIDE SEQUENCE [LARGE SCALE GENOMIC DNA]</scope>
    <source>
        <strain evidence="1">PWHHKU_190912</strain>
    </source>
</reference>
<comment type="caution">
    <text evidence="1">The sequence shown here is derived from an EMBL/GenBank/DDBJ whole genome shotgun (WGS) entry which is preliminary data.</text>
</comment>
<dbReference type="EMBL" id="JAJSOF020000029">
    <property type="protein sequence ID" value="KAJ4432225.1"/>
    <property type="molecule type" value="Genomic_DNA"/>
</dbReference>